<keyword evidence="1" id="KW-0472">Membrane</keyword>
<feature type="transmembrane region" description="Helical" evidence="1">
    <location>
        <begin position="544"/>
        <end position="569"/>
    </location>
</feature>
<dbReference type="AlphaFoldDB" id="A0A8J6E4U9"/>
<protein>
    <recommendedName>
        <fullName evidence="4">Transmembrane protein</fullName>
    </recommendedName>
</protein>
<feature type="transmembrane region" description="Helical" evidence="1">
    <location>
        <begin position="425"/>
        <end position="445"/>
    </location>
</feature>
<feature type="transmembrane region" description="Helical" evidence="1">
    <location>
        <begin position="317"/>
        <end position="339"/>
    </location>
</feature>
<feature type="transmembrane region" description="Helical" evidence="1">
    <location>
        <begin position="613"/>
        <end position="634"/>
    </location>
</feature>
<feature type="transmembrane region" description="Helical" evidence="1">
    <location>
        <begin position="504"/>
        <end position="532"/>
    </location>
</feature>
<keyword evidence="3" id="KW-1185">Reference proteome</keyword>
<evidence type="ECO:0000313" key="3">
    <source>
        <dbReference type="Proteomes" id="UP000717585"/>
    </source>
</evidence>
<reference evidence="2" key="1">
    <citation type="submission" date="2021-05" db="EMBL/GenBank/DDBJ databases">
        <title>A free-living protist that lacks canonical eukaryotic 1 DNA replication and segregation systems.</title>
        <authorList>
            <person name="Salas-Leiva D.E."/>
            <person name="Tromer E.C."/>
            <person name="Curtis B.A."/>
            <person name="Jerlstrom-Hultqvist J."/>
            <person name="Kolisko M."/>
            <person name="Yi Z."/>
            <person name="Salas-Leiva J.S."/>
            <person name="Gallot-Lavallee L."/>
            <person name="Kops G.J.P.L."/>
            <person name="Archibald J.M."/>
            <person name="Simpson A.G.B."/>
            <person name="Roger A.J."/>
        </authorList>
    </citation>
    <scope>NUCLEOTIDE SEQUENCE</scope>
    <source>
        <strain evidence="2">BICM</strain>
    </source>
</reference>
<comment type="caution">
    <text evidence="2">The sequence shown here is derived from an EMBL/GenBank/DDBJ whole genome shotgun (WGS) entry which is preliminary data.</text>
</comment>
<name>A0A8J6E4U9_9EUKA</name>
<dbReference type="Proteomes" id="UP000717585">
    <property type="component" value="Unassembled WGS sequence"/>
</dbReference>
<sequence length="670" mass="73133">MRIIGWPNTATYTSDPYKRLKYDLSMFISIIAIDSCLALLKLLLTALNGQMTSFDAEDFAKYAFVAIVSLSKALTSGALLNGTLMRPRRRLALVLLLGVFISAATLLIANVGFVILTVASGWAGILRSLQFLLELFMWTVQDSVTCLVAAITAFRMIKKTDYEPYIWSVPFSFRHAFSVAALAFVCSVVQAHISTESDPLTAIDPTLGGVLVVGGGLVVSMLGTIVLVLIPGIDHFVSQDSVKTRRIFDTFCREDIIFLFGTSSILAAFVLQAIVNDNNLSNLGWVVFIIQSIASISTVGSAYSVLATHFPSQLQPILMLCLPACITSVTTEVAIAHHTLFAASQWTAVYGSLGRYTDIARAAFLLCLIVSAAVPLFCLNHDTDVKRASDFDVEVEKRNNRASLEYEEIINLTEVSEFDTKRRQIAIFVILFVSLILAAISYISMNDSVSEDVNAWWPLVNCDIHDMACKASRKLAIDRRIAMGAAGDDLKRVLHRSLITLGPFVFALFSVAGIGGVMLIVAPLPAIFLFIAQSPKFDSDSVRLFGLEASVATMSLFLTLALAVCFSVVRDLNREALLPCVFAQAVFRMGCIVGDFTHTFTNQLDSTTVATSLNAMIGAMQLISAVMVIAHPFFHIGRCGFDSINQRVGRTVRRLVFGRKTDRFGPQGLA</sequence>
<keyword evidence="1" id="KW-0812">Transmembrane</keyword>
<evidence type="ECO:0008006" key="4">
    <source>
        <dbReference type="Google" id="ProtNLM"/>
    </source>
</evidence>
<feature type="transmembrane region" description="Helical" evidence="1">
    <location>
        <begin position="251"/>
        <end position="271"/>
    </location>
</feature>
<feature type="transmembrane region" description="Helical" evidence="1">
    <location>
        <begin position="207"/>
        <end position="230"/>
    </location>
</feature>
<accession>A0A8J6E4U9</accession>
<feature type="transmembrane region" description="Helical" evidence="1">
    <location>
        <begin position="24"/>
        <end position="47"/>
    </location>
</feature>
<feature type="transmembrane region" description="Helical" evidence="1">
    <location>
        <begin position="59"/>
        <end position="80"/>
    </location>
</feature>
<evidence type="ECO:0000256" key="1">
    <source>
        <dbReference type="SAM" id="Phobius"/>
    </source>
</evidence>
<feature type="transmembrane region" description="Helical" evidence="1">
    <location>
        <begin position="359"/>
        <end position="379"/>
    </location>
</feature>
<gene>
    <name evidence="2" type="ORF">J8273_0788</name>
</gene>
<feature type="transmembrane region" description="Helical" evidence="1">
    <location>
        <begin position="283"/>
        <end position="305"/>
    </location>
</feature>
<feature type="transmembrane region" description="Helical" evidence="1">
    <location>
        <begin position="135"/>
        <end position="154"/>
    </location>
</feature>
<feature type="transmembrane region" description="Helical" evidence="1">
    <location>
        <begin position="92"/>
        <end position="123"/>
    </location>
</feature>
<feature type="transmembrane region" description="Helical" evidence="1">
    <location>
        <begin position="175"/>
        <end position="195"/>
    </location>
</feature>
<dbReference type="EMBL" id="JAHDYR010000001">
    <property type="protein sequence ID" value="KAG9397658.1"/>
    <property type="molecule type" value="Genomic_DNA"/>
</dbReference>
<keyword evidence="1" id="KW-1133">Transmembrane helix</keyword>
<organism evidence="2 3">
    <name type="scientific">Carpediemonas membranifera</name>
    <dbReference type="NCBI Taxonomy" id="201153"/>
    <lineage>
        <taxon>Eukaryota</taxon>
        <taxon>Metamonada</taxon>
        <taxon>Carpediemonas-like organisms</taxon>
        <taxon>Carpediemonas</taxon>
    </lineage>
</organism>
<proteinExistence type="predicted"/>
<evidence type="ECO:0000313" key="2">
    <source>
        <dbReference type="EMBL" id="KAG9397658.1"/>
    </source>
</evidence>